<reference evidence="3" key="1">
    <citation type="journal article" date="2015" name="Nature">
        <title>Complex archaea that bridge the gap between prokaryotes and eukaryotes.</title>
        <authorList>
            <person name="Spang A."/>
            <person name="Saw J.H."/>
            <person name="Jorgensen S.L."/>
            <person name="Zaremba-Niedzwiedzka K."/>
            <person name="Martijn J."/>
            <person name="Lind A.E."/>
            <person name="van Eijk R."/>
            <person name="Schleper C."/>
            <person name="Guy L."/>
            <person name="Ettema T.J."/>
        </authorList>
    </citation>
    <scope>NUCLEOTIDE SEQUENCE</scope>
</reference>
<evidence type="ECO:0000256" key="2">
    <source>
        <dbReference type="ARBA" id="ARBA00022679"/>
    </source>
</evidence>
<dbReference type="InterPro" id="IPR007184">
    <property type="entry name" value="Mannoside_phosphorylase"/>
</dbReference>
<accession>A0A0F8XGP7</accession>
<evidence type="ECO:0000256" key="1">
    <source>
        <dbReference type="ARBA" id="ARBA00022676"/>
    </source>
</evidence>
<gene>
    <name evidence="3" type="ORF">LCGC14_2945070</name>
</gene>
<evidence type="ECO:0000313" key="3">
    <source>
        <dbReference type="EMBL" id="KKK68337.1"/>
    </source>
</evidence>
<dbReference type="Gene3D" id="2.115.10.20">
    <property type="entry name" value="Glycosyl hydrolase domain, family 43"/>
    <property type="match status" value="1"/>
</dbReference>
<dbReference type="AlphaFoldDB" id="A0A0F8XGP7"/>
<name>A0A0F8XGP7_9ZZZZ</name>
<organism evidence="3">
    <name type="scientific">marine sediment metagenome</name>
    <dbReference type="NCBI Taxonomy" id="412755"/>
    <lineage>
        <taxon>unclassified sequences</taxon>
        <taxon>metagenomes</taxon>
        <taxon>ecological metagenomes</taxon>
    </lineage>
</organism>
<keyword evidence="2" id="KW-0808">Transferase</keyword>
<comment type="caution">
    <text evidence="3">The sequence shown here is derived from an EMBL/GenBank/DDBJ whole genome shotgun (WGS) entry which is preliminary data.</text>
</comment>
<proteinExistence type="predicted"/>
<dbReference type="PANTHER" id="PTHR34106">
    <property type="entry name" value="GLYCOSIDASE"/>
    <property type="match status" value="1"/>
</dbReference>
<sequence>MSDKAIGRDIVHRWEGNPLISIEDLSFRCSDIHNAGVACMDGQMIMLITIEALQGFTQIYRAHSDDGINFSVDPSPLIVPQNDSPRGVYESGGIRDARITPLDGTYYIIYLADGDYGMRLVLGRTDDFRKVEFIGYISQPDVKNGMLFPRKINGRYALLKRPVGGAIWVSYSDDLTFWGDEQVVMTPRGGHWDSSRIGASAVPIEVEQGWLLIYYGVKQTQGGPLVRMGAAVLDKEDPSKVLA</sequence>
<feature type="non-terminal residue" evidence="3">
    <location>
        <position position="243"/>
    </location>
</feature>
<dbReference type="GO" id="GO:0016757">
    <property type="term" value="F:glycosyltransferase activity"/>
    <property type="evidence" value="ECO:0007669"/>
    <property type="project" value="UniProtKB-KW"/>
</dbReference>
<protein>
    <recommendedName>
        <fullName evidence="4">Glycosidase</fullName>
    </recommendedName>
</protein>
<dbReference type="SUPFAM" id="SSF75005">
    <property type="entry name" value="Arabinanase/levansucrase/invertase"/>
    <property type="match status" value="1"/>
</dbReference>
<keyword evidence="1" id="KW-0328">Glycosyltransferase</keyword>
<dbReference type="PANTHER" id="PTHR34106:SF5">
    <property type="entry name" value="GLYCOSIDASE"/>
    <property type="match status" value="1"/>
</dbReference>
<dbReference type="EMBL" id="LAZR01059186">
    <property type="protein sequence ID" value="KKK68337.1"/>
    <property type="molecule type" value="Genomic_DNA"/>
</dbReference>
<dbReference type="Pfam" id="PF04041">
    <property type="entry name" value="Glyco_hydro_130"/>
    <property type="match status" value="1"/>
</dbReference>
<dbReference type="InterPro" id="IPR023296">
    <property type="entry name" value="Glyco_hydro_beta-prop_sf"/>
</dbReference>
<evidence type="ECO:0008006" key="4">
    <source>
        <dbReference type="Google" id="ProtNLM"/>
    </source>
</evidence>